<dbReference type="PaxDb" id="187420-MTH_672"/>
<evidence type="ECO:0000256" key="1">
    <source>
        <dbReference type="SAM" id="Phobius"/>
    </source>
</evidence>
<name>O26768_METTH</name>
<protein>
    <recommendedName>
        <fullName evidence="4">Transporter</fullName>
    </recommendedName>
</protein>
<reference evidence="2 3" key="1">
    <citation type="journal article" date="1997" name="J. Bacteriol.">
        <title>Complete genome sequence of Methanobacterium thermoautotrophicum deltaH: functional analysis and comparative genomics.</title>
        <authorList>
            <person name="Smith D.R."/>
            <person name="Doucette-Stamm L.A."/>
            <person name="Deloughery C."/>
            <person name="Lee H.-M."/>
            <person name="Dubois J."/>
            <person name="Aldredge T."/>
            <person name="Bashirzadeh R."/>
            <person name="Blakely D."/>
            <person name="Cook R."/>
            <person name="Gilbert K."/>
            <person name="Harrison D."/>
            <person name="Hoang L."/>
            <person name="Keagle P."/>
            <person name="Lumm W."/>
            <person name="Pothier B."/>
            <person name="Qiu D."/>
            <person name="Spadafora R."/>
            <person name="Vicare R."/>
            <person name="Wang Y."/>
            <person name="Wierzbowski J."/>
            <person name="Gibson R."/>
            <person name="Jiwani N."/>
            <person name="Caruso A."/>
            <person name="Bush D."/>
            <person name="Safer H."/>
            <person name="Patwell D."/>
            <person name="Prabhakar S."/>
            <person name="McDougall S."/>
            <person name="Shimer G."/>
            <person name="Goyal A."/>
            <person name="Pietrovski S."/>
            <person name="Church G.M."/>
            <person name="Daniels C.J."/>
            <person name="Mao J.-i."/>
            <person name="Rice P."/>
            <person name="Nolling J."/>
            <person name="Reeve J.N."/>
        </authorList>
    </citation>
    <scope>NUCLEOTIDE SEQUENCE [LARGE SCALE GENOMIC DNA]</scope>
    <source>
        <strain evidence="3">ATCC 29096 / DSM 1053 / JCM 10044 / NBRC 100330 / Delta H</strain>
    </source>
</reference>
<gene>
    <name evidence="2" type="ordered locus">MTH_672</name>
</gene>
<proteinExistence type="predicted"/>
<evidence type="ECO:0000313" key="3">
    <source>
        <dbReference type="Proteomes" id="UP000005223"/>
    </source>
</evidence>
<organism evidence="2 3">
    <name type="scientific">Methanothermobacter thermautotrophicus (strain ATCC 29096 / DSM 1053 / JCM 10044 / NBRC 100330 / Delta H)</name>
    <name type="common">Methanobacterium thermoautotrophicum</name>
    <dbReference type="NCBI Taxonomy" id="187420"/>
    <lineage>
        <taxon>Archaea</taxon>
        <taxon>Methanobacteriati</taxon>
        <taxon>Methanobacteriota</taxon>
        <taxon>Methanomada group</taxon>
        <taxon>Methanobacteria</taxon>
        <taxon>Methanobacteriales</taxon>
        <taxon>Methanobacteriaceae</taxon>
        <taxon>Methanothermobacter</taxon>
    </lineage>
</organism>
<dbReference type="EnsemblBacteria" id="AAB85177">
    <property type="protein sequence ID" value="AAB85177"/>
    <property type="gene ID" value="MTH_672"/>
</dbReference>
<accession>O26768</accession>
<feature type="transmembrane region" description="Helical" evidence="1">
    <location>
        <begin position="172"/>
        <end position="192"/>
    </location>
</feature>
<sequence length="239" mass="25553">MWIMDIANLLWQAGILSVLLIFGVKIGLAMGFAGLSRKMAALITAGYGLGIYALSALANAYMNSVQGFFNTYSSLITIIMAAILIFAGVHTLREWKEHRRDTAKTACVAMVAPCPCCFGAVIVSIILVSPIIGVSAVTLGKYSGIILAAFIGFFYVFANGIAAAIKKPYPVLLGNFMLFAGLYFLTAAIVLPNVNSVMSMKMTPLTVPGIDTIIYVVLGTLALMGLGIYLNKRKSTFIE</sequence>
<dbReference type="STRING" id="187420.MTH_672"/>
<evidence type="ECO:0008006" key="4">
    <source>
        <dbReference type="Google" id="ProtNLM"/>
    </source>
</evidence>
<evidence type="ECO:0000313" key="2">
    <source>
        <dbReference type="EMBL" id="AAB85177.1"/>
    </source>
</evidence>
<dbReference type="PIR" id="E69189">
    <property type="entry name" value="E69189"/>
</dbReference>
<dbReference type="Pfam" id="PF09930">
    <property type="entry name" value="DUF2162"/>
    <property type="match status" value="1"/>
</dbReference>
<dbReference type="HOGENOM" id="CLU_096712_0_0_2"/>
<dbReference type="AlphaFoldDB" id="O26768"/>
<dbReference type="PATRIC" id="fig|187420.15.peg.653"/>
<keyword evidence="1" id="KW-0812">Transmembrane</keyword>
<feature type="transmembrane region" description="Helical" evidence="1">
    <location>
        <begin position="144"/>
        <end position="165"/>
    </location>
</feature>
<dbReference type="PIRSF" id="PIRSF037409">
    <property type="entry name" value="UCP037409_transporter"/>
    <property type="match status" value="1"/>
</dbReference>
<dbReference type="InParanoid" id="O26768"/>
<feature type="transmembrane region" description="Helical" evidence="1">
    <location>
        <begin position="6"/>
        <end position="28"/>
    </location>
</feature>
<dbReference type="InterPro" id="IPR017199">
    <property type="entry name" value="UCP037409_transporter"/>
</dbReference>
<dbReference type="KEGG" id="mth:MTH_672"/>
<feature type="transmembrane region" description="Helical" evidence="1">
    <location>
        <begin position="110"/>
        <end position="132"/>
    </location>
</feature>
<keyword evidence="1" id="KW-0472">Membrane</keyword>
<feature type="transmembrane region" description="Helical" evidence="1">
    <location>
        <begin position="40"/>
        <end position="62"/>
    </location>
</feature>
<feature type="transmembrane region" description="Helical" evidence="1">
    <location>
        <begin position="212"/>
        <end position="230"/>
    </location>
</feature>
<dbReference type="EMBL" id="AE000666">
    <property type="protein sequence ID" value="AAB85177.1"/>
    <property type="molecule type" value="Genomic_DNA"/>
</dbReference>
<feature type="transmembrane region" description="Helical" evidence="1">
    <location>
        <begin position="68"/>
        <end position="89"/>
    </location>
</feature>
<keyword evidence="1" id="KW-1133">Transmembrane helix</keyword>
<dbReference type="Proteomes" id="UP000005223">
    <property type="component" value="Chromosome"/>
</dbReference>
<keyword evidence="3" id="KW-1185">Reference proteome</keyword>